<evidence type="ECO:0000313" key="7">
    <source>
        <dbReference type="EMBL" id="MBM7799952.1"/>
    </source>
</evidence>
<feature type="transmembrane region" description="Helical" evidence="5">
    <location>
        <begin position="113"/>
        <end position="132"/>
    </location>
</feature>
<evidence type="ECO:0000256" key="3">
    <source>
        <dbReference type="ARBA" id="ARBA00022989"/>
    </source>
</evidence>
<dbReference type="Pfam" id="PF07690">
    <property type="entry name" value="MFS_1"/>
    <property type="match status" value="1"/>
</dbReference>
<dbReference type="InterPro" id="IPR052524">
    <property type="entry name" value="MFS_Cyanate_Porter"/>
</dbReference>
<comment type="caution">
    <text evidence="7">The sequence shown here is derived from an EMBL/GenBank/DDBJ whole genome shotgun (WGS) entry which is preliminary data.</text>
</comment>
<feature type="transmembrane region" description="Helical" evidence="5">
    <location>
        <begin position="295"/>
        <end position="314"/>
    </location>
</feature>
<feature type="transmembrane region" description="Helical" evidence="5">
    <location>
        <begin position="90"/>
        <end position="107"/>
    </location>
</feature>
<evidence type="ECO:0000256" key="5">
    <source>
        <dbReference type="SAM" id="Phobius"/>
    </source>
</evidence>
<feature type="transmembrane region" description="Helical" evidence="5">
    <location>
        <begin position="176"/>
        <end position="197"/>
    </location>
</feature>
<dbReference type="Proteomes" id="UP000704762">
    <property type="component" value="Unassembled WGS sequence"/>
</dbReference>
<dbReference type="InterPro" id="IPR011701">
    <property type="entry name" value="MFS"/>
</dbReference>
<feature type="transmembrane region" description="Helical" evidence="5">
    <location>
        <begin position="384"/>
        <end position="404"/>
    </location>
</feature>
<feature type="transmembrane region" description="Helical" evidence="5">
    <location>
        <begin position="229"/>
        <end position="251"/>
    </location>
</feature>
<feature type="transmembrane region" description="Helical" evidence="5">
    <location>
        <begin position="21"/>
        <end position="46"/>
    </location>
</feature>
<sequence>METGQTQQSTRSRGGGLPESRWLVIGGLLILAFNLRPLAVALGPFLPTITGELGMGPALAGLLTALPVLCFSGFGALAPMAAARFGVHRVMLTALGLVIVGQLIRAATGSALVFLLSTMVGLSGMAAANVLLPSLVKLHYSHRVGLVTALYSTSMTIGVAAASMLTVPIAHALGGWRWGLGIWAITAAVAVLPWLLLVRHDSPDVPTPGEATAVQGAPISIRQVARTRLGWILAVFFGVQSMQAYAIFGWLATMYQDAGYSTAASGFFLGISAVVGIPLAFLFPAYTARKRQPSGLLVLIFCCLVGGYVGLLLAPSALPWLWAILLALGTAAFPVILALIGLRARTSQGTAALSGFTQSVGYLIAAPGPFLVGVLHAATGGWVVPKLFLIALAIPLLVMGLLAVRPKFLEDELEHRRQRR</sequence>
<feature type="transmembrane region" description="Helical" evidence="5">
    <location>
        <begin position="58"/>
        <end position="78"/>
    </location>
</feature>
<feature type="transmembrane region" description="Helical" evidence="5">
    <location>
        <begin position="263"/>
        <end position="283"/>
    </location>
</feature>
<feature type="domain" description="Major facilitator superfamily (MFS) profile" evidence="6">
    <location>
        <begin position="20"/>
        <end position="407"/>
    </location>
</feature>
<dbReference type="RefSeq" id="WP_204919025.1">
    <property type="nucleotide sequence ID" value="NZ_BAAAQP010000003.1"/>
</dbReference>
<evidence type="ECO:0000256" key="2">
    <source>
        <dbReference type="ARBA" id="ARBA00022692"/>
    </source>
</evidence>
<feature type="transmembrane region" description="Helical" evidence="5">
    <location>
        <begin position="144"/>
        <end position="170"/>
    </location>
</feature>
<keyword evidence="3 5" id="KW-1133">Transmembrane helix</keyword>
<accession>A0ABS2RLT9</accession>
<evidence type="ECO:0000259" key="6">
    <source>
        <dbReference type="PROSITE" id="PS50850"/>
    </source>
</evidence>
<evidence type="ECO:0000256" key="4">
    <source>
        <dbReference type="ARBA" id="ARBA00023136"/>
    </source>
</evidence>
<keyword evidence="4 5" id="KW-0472">Membrane</keyword>
<comment type="subcellular location">
    <subcellularLocation>
        <location evidence="1">Cell membrane</location>
        <topology evidence="1">Multi-pass membrane protein</topology>
    </subcellularLocation>
</comment>
<organism evidence="7 8">
    <name type="scientific">Microlunatus panaciterrae</name>
    <dbReference type="NCBI Taxonomy" id="400768"/>
    <lineage>
        <taxon>Bacteria</taxon>
        <taxon>Bacillati</taxon>
        <taxon>Actinomycetota</taxon>
        <taxon>Actinomycetes</taxon>
        <taxon>Propionibacteriales</taxon>
        <taxon>Propionibacteriaceae</taxon>
        <taxon>Microlunatus</taxon>
    </lineage>
</organism>
<gene>
    <name evidence="7" type="ORF">JOE57_002873</name>
</gene>
<dbReference type="InterPro" id="IPR036259">
    <property type="entry name" value="MFS_trans_sf"/>
</dbReference>
<dbReference type="PANTHER" id="PTHR23523">
    <property type="match status" value="1"/>
</dbReference>
<reference evidence="7 8" key="1">
    <citation type="submission" date="2021-01" db="EMBL/GenBank/DDBJ databases">
        <title>Sequencing the genomes of 1000 actinobacteria strains.</title>
        <authorList>
            <person name="Klenk H.-P."/>
        </authorList>
    </citation>
    <scope>NUCLEOTIDE SEQUENCE [LARGE SCALE GENOMIC DNA]</scope>
    <source>
        <strain evidence="7 8">DSM 18662</strain>
    </source>
</reference>
<dbReference type="PROSITE" id="PS50850">
    <property type="entry name" value="MFS"/>
    <property type="match status" value="1"/>
</dbReference>
<feature type="transmembrane region" description="Helical" evidence="5">
    <location>
        <begin position="320"/>
        <end position="340"/>
    </location>
</feature>
<dbReference type="CDD" id="cd17339">
    <property type="entry name" value="MFS_NIMT_CynX_like"/>
    <property type="match status" value="1"/>
</dbReference>
<dbReference type="Gene3D" id="1.20.1250.20">
    <property type="entry name" value="MFS general substrate transporter like domains"/>
    <property type="match status" value="1"/>
</dbReference>
<dbReference type="EMBL" id="JAFBCF010000001">
    <property type="protein sequence ID" value="MBM7799952.1"/>
    <property type="molecule type" value="Genomic_DNA"/>
</dbReference>
<proteinExistence type="predicted"/>
<evidence type="ECO:0000313" key="8">
    <source>
        <dbReference type="Proteomes" id="UP000704762"/>
    </source>
</evidence>
<evidence type="ECO:0000256" key="1">
    <source>
        <dbReference type="ARBA" id="ARBA00004651"/>
    </source>
</evidence>
<keyword evidence="2 5" id="KW-0812">Transmembrane</keyword>
<keyword evidence="8" id="KW-1185">Reference proteome</keyword>
<dbReference type="SUPFAM" id="SSF103473">
    <property type="entry name" value="MFS general substrate transporter"/>
    <property type="match status" value="1"/>
</dbReference>
<dbReference type="PANTHER" id="PTHR23523:SF2">
    <property type="entry name" value="2-NITROIMIDAZOLE TRANSPORTER"/>
    <property type="match status" value="1"/>
</dbReference>
<feature type="transmembrane region" description="Helical" evidence="5">
    <location>
        <begin position="360"/>
        <end position="378"/>
    </location>
</feature>
<dbReference type="InterPro" id="IPR020846">
    <property type="entry name" value="MFS_dom"/>
</dbReference>
<name>A0ABS2RLT9_9ACTN</name>
<protein>
    <submittedName>
        <fullName evidence="7">CP family cyanate transporter-like MFS transporter</fullName>
    </submittedName>
</protein>